<feature type="transmembrane region" description="Helical" evidence="7">
    <location>
        <begin position="120"/>
        <end position="144"/>
    </location>
</feature>
<evidence type="ECO:0000256" key="6">
    <source>
        <dbReference type="ARBA" id="ARBA00023136"/>
    </source>
</evidence>
<feature type="transmembrane region" description="Helical" evidence="7">
    <location>
        <begin position="282"/>
        <end position="304"/>
    </location>
</feature>
<feature type="transmembrane region" description="Helical" evidence="7">
    <location>
        <begin position="90"/>
        <end position="108"/>
    </location>
</feature>
<evidence type="ECO:0000313" key="10">
    <source>
        <dbReference type="Proteomes" id="UP001596398"/>
    </source>
</evidence>
<evidence type="ECO:0000256" key="7">
    <source>
        <dbReference type="RuleBase" id="RU363032"/>
    </source>
</evidence>
<keyword evidence="2 7" id="KW-0813">Transport</keyword>
<comment type="caution">
    <text evidence="9">The sequence shown here is derived from an EMBL/GenBank/DDBJ whole genome shotgun (WGS) entry which is preliminary data.</text>
</comment>
<dbReference type="RefSeq" id="WP_276235136.1">
    <property type="nucleotide sequence ID" value="NZ_CP119802.1"/>
</dbReference>
<keyword evidence="5 7" id="KW-1133">Transmembrane helix</keyword>
<dbReference type="InterPro" id="IPR035906">
    <property type="entry name" value="MetI-like_sf"/>
</dbReference>
<dbReference type="EMBL" id="JBHTAP010000001">
    <property type="protein sequence ID" value="MFC7234137.1"/>
    <property type="molecule type" value="Genomic_DNA"/>
</dbReference>
<feature type="domain" description="ABC transmembrane type-1" evidence="8">
    <location>
        <begin position="86"/>
        <end position="301"/>
    </location>
</feature>
<evidence type="ECO:0000256" key="5">
    <source>
        <dbReference type="ARBA" id="ARBA00022989"/>
    </source>
</evidence>
<sequence>MAGETVEGDRAPGLSLDRLPVDSETLLGIGSVLPVILLYLVVSIIPVGFAVYASLHEIPLLNPNWTWIGLENYGRVFEVDRFWGSLGRGVIFMVGSTVLQLVVGLWMAMTLNRIRRGQKIITAVVFTAYLIPTIVVTLMTLFMLNTQYGVLHMIGSEWLGIWEPTEFALGQNDLAMPIVVLVGTWKFSVFITIFTLAQLRSIPQRFYEAAKVCGANKWEMFRDVTLPRIQGVILVAVLLRSIFMFNKFDLIWTLTEGGPGYATTTLPVLAYREAYNAQNFGLANAMAVVMFLFLVVGGIAYFQVFNPSDEVDT</sequence>
<gene>
    <name evidence="9" type="ORF">ACFQJ4_02280</name>
</gene>
<dbReference type="GeneID" id="79265801"/>
<dbReference type="GO" id="GO:0005886">
    <property type="term" value="C:plasma membrane"/>
    <property type="evidence" value="ECO:0007669"/>
    <property type="project" value="UniProtKB-SubCell"/>
</dbReference>
<dbReference type="Pfam" id="PF00528">
    <property type="entry name" value="BPD_transp_1"/>
    <property type="match status" value="1"/>
</dbReference>
<comment type="subcellular location">
    <subcellularLocation>
        <location evidence="1 7">Cell membrane</location>
        <topology evidence="1 7">Multi-pass membrane protein</topology>
    </subcellularLocation>
</comment>
<keyword evidence="4 7" id="KW-0812">Transmembrane</keyword>
<protein>
    <submittedName>
        <fullName evidence="9">Carbohydrate ABC transporter permease</fullName>
    </submittedName>
</protein>
<keyword evidence="3" id="KW-1003">Cell membrane</keyword>
<evidence type="ECO:0000256" key="3">
    <source>
        <dbReference type="ARBA" id="ARBA00022475"/>
    </source>
</evidence>
<dbReference type="InterPro" id="IPR000515">
    <property type="entry name" value="MetI-like"/>
</dbReference>
<evidence type="ECO:0000256" key="4">
    <source>
        <dbReference type="ARBA" id="ARBA00022692"/>
    </source>
</evidence>
<evidence type="ECO:0000256" key="2">
    <source>
        <dbReference type="ARBA" id="ARBA00022448"/>
    </source>
</evidence>
<feature type="transmembrane region" description="Helical" evidence="7">
    <location>
        <begin position="174"/>
        <end position="197"/>
    </location>
</feature>
<reference evidence="9 10" key="1">
    <citation type="journal article" date="2019" name="Int. J. Syst. Evol. Microbiol.">
        <title>The Global Catalogue of Microorganisms (GCM) 10K type strain sequencing project: providing services to taxonomists for standard genome sequencing and annotation.</title>
        <authorList>
            <consortium name="The Broad Institute Genomics Platform"/>
            <consortium name="The Broad Institute Genome Sequencing Center for Infectious Disease"/>
            <person name="Wu L."/>
            <person name="Ma J."/>
        </authorList>
    </citation>
    <scope>NUCLEOTIDE SEQUENCE [LARGE SCALE GENOMIC DNA]</scope>
    <source>
        <strain evidence="9 10">DT85</strain>
    </source>
</reference>
<dbReference type="PROSITE" id="PS50928">
    <property type="entry name" value="ABC_TM1"/>
    <property type="match status" value="1"/>
</dbReference>
<keyword evidence="10" id="KW-1185">Reference proteome</keyword>
<dbReference type="SUPFAM" id="SSF161098">
    <property type="entry name" value="MetI-like"/>
    <property type="match status" value="1"/>
</dbReference>
<organism evidence="9 10">
    <name type="scientific">Halosegnis marinus</name>
    <dbReference type="NCBI Taxonomy" id="3034023"/>
    <lineage>
        <taxon>Archaea</taxon>
        <taxon>Methanobacteriati</taxon>
        <taxon>Methanobacteriota</taxon>
        <taxon>Stenosarchaea group</taxon>
        <taxon>Halobacteria</taxon>
        <taxon>Halobacteriales</taxon>
        <taxon>Natronomonadaceae</taxon>
        <taxon>Halosegnis</taxon>
    </lineage>
</organism>
<dbReference type="Gene3D" id="1.10.3720.10">
    <property type="entry name" value="MetI-like"/>
    <property type="match status" value="1"/>
</dbReference>
<keyword evidence="6 7" id="KW-0472">Membrane</keyword>
<dbReference type="CDD" id="cd06261">
    <property type="entry name" value="TM_PBP2"/>
    <property type="match status" value="1"/>
</dbReference>
<proteinExistence type="inferred from homology"/>
<evidence type="ECO:0000259" key="8">
    <source>
        <dbReference type="PROSITE" id="PS50928"/>
    </source>
</evidence>
<name>A0ABD5ZKR5_9EURY</name>
<evidence type="ECO:0000256" key="1">
    <source>
        <dbReference type="ARBA" id="ARBA00004651"/>
    </source>
</evidence>
<dbReference type="Proteomes" id="UP001596398">
    <property type="component" value="Unassembled WGS sequence"/>
</dbReference>
<dbReference type="PANTHER" id="PTHR43005:SF1">
    <property type="entry name" value="SPERMIDINE_PUTRESCINE TRANSPORT SYSTEM PERMEASE PROTEIN"/>
    <property type="match status" value="1"/>
</dbReference>
<dbReference type="PANTHER" id="PTHR43005">
    <property type="entry name" value="BLR7065 PROTEIN"/>
    <property type="match status" value="1"/>
</dbReference>
<feature type="transmembrane region" description="Helical" evidence="7">
    <location>
        <begin position="26"/>
        <end position="55"/>
    </location>
</feature>
<comment type="similarity">
    <text evidence="7">Belongs to the binding-protein-dependent transport system permease family.</text>
</comment>
<evidence type="ECO:0000313" key="9">
    <source>
        <dbReference type="EMBL" id="MFC7234137.1"/>
    </source>
</evidence>
<accession>A0ABD5ZKR5</accession>
<dbReference type="AlphaFoldDB" id="A0ABD5ZKR5"/>